<evidence type="ECO:0000256" key="3">
    <source>
        <dbReference type="ARBA" id="ARBA00022824"/>
    </source>
</evidence>
<proteinExistence type="predicted"/>
<evidence type="ECO:0000256" key="4">
    <source>
        <dbReference type="SAM" id="Phobius"/>
    </source>
</evidence>
<dbReference type="AlphaFoldDB" id="A0ABD1MMC2"/>
<dbReference type="InterPro" id="IPR007484">
    <property type="entry name" value="Peptidase_M28"/>
</dbReference>
<comment type="caution">
    <text evidence="6">The sequence shown here is derived from an EMBL/GenBank/DDBJ whole genome shotgun (WGS) entry which is preliminary data.</text>
</comment>
<dbReference type="Pfam" id="PF04389">
    <property type="entry name" value="Peptidase_M28"/>
    <property type="match status" value="1"/>
</dbReference>
<feature type="domain" description="Peptidase M28" evidence="5">
    <location>
        <begin position="39"/>
        <end position="225"/>
    </location>
</feature>
<dbReference type="Gene3D" id="3.40.630.10">
    <property type="entry name" value="Zn peptidases"/>
    <property type="match status" value="1"/>
</dbReference>
<keyword evidence="4" id="KW-0472">Membrane</keyword>
<name>A0ABD1MMC2_9FABA</name>
<organism evidence="6 7">
    <name type="scientific">Flemingia macrophylla</name>
    <dbReference type="NCBI Taxonomy" id="520843"/>
    <lineage>
        <taxon>Eukaryota</taxon>
        <taxon>Viridiplantae</taxon>
        <taxon>Streptophyta</taxon>
        <taxon>Embryophyta</taxon>
        <taxon>Tracheophyta</taxon>
        <taxon>Spermatophyta</taxon>
        <taxon>Magnoliopsida</taxon>
        <taxon>eudicotyledons</taxon>
        <taxon>Gunneridae</taxon>
        <taxon>Pentapetalae</taxon>
        <taxon>rosids</taxon>
        <taxon>fabids</taxon>
        <taxon>Fabales</taxon>
        <taxon>Fabaceae</taxon>
        <taxon>Papilionoideae</taxon>
        <taxon>50 kb inversion clade</taxon>
        <taxon>NPAAA clade</taxon>
        <taxon>indigoferoid/millettioid clade</taxon>
        <taxon>Phaseoleae</taxon>
        <taxon>Flemingia</taxon>
    </lineage>
</organism>
<keyword evidence="7" id="KW-1185">Reference proteome</keyword>
<dbReference type="PANTHER" id="PTHR12147">
    <property type="entry name" value="METALLOPEPTIDASE M28 FAMILY MEMBER"/>
    <property type="match status" value="1"/>
</dbReference>
<comment type="cofactor">
    <cofactor evidence="1">
        <name>Zn(2+)</name>
        <dbReference type="ChEBI" id="CHEBI:29105"/>
    </cofactor>
</comment>
<feature type="transmembrane region" description="Helical" evidence="4">
    <location>
        <begin position="239"/>
        <end position="263"/>
    </location>
</feature>
<dbReference type="PANTHER" id="PTHR12147:SF22">
    <property type="entry name" value="ENDOPLASMIC RETICULUM METALLOPEPTIDASE 1"/>
    <property type="match status" value="1"/>
</dbReference>
<comment type="subcellular location">
    <subcellularLocation>
        <location evidence="2">Endoplasmic reticulum</location>
    </subcellularLocation>
</comment>
<evidence type="ECO:0000259" key="5">
    <source>
        <dbReference type="Pfam" id="PF04389"/>
    </source>
</evidence>
<reference evidence="6 7" key="1">
    <citation type="submission" date="2024-08" db="EMBL/GenBank/DDBJ databases">
        <title>Insights into the chromosomal genome structure of Flemingia macrophylla.</title>
        <authorList>
            <person name="Ding Y."/>
            <person name="Zhao Y."/>
            <person name="Bi W."/>
            <person name="Wu M."/>
            <person name="Zhao G."/>
            <person name="Gong Y."/>
            <person name="Li W."/>
            <person name="Zhang P."/>
        </authorList>
    </citation>
    <scope>NUCLEOTIDE SEQUENCE [LARGE SCALE GENOMIC DNA]</scope>
    <source>
        <strain evidence="6">DYQJB</strain>
        <tissue evidence="6">Leaf</tissue>
    </source>
</reference>
<dbReference type="EMBL" id="JBGMDY010000004">
    <property type="protein sequence ID" value="KAL2336966.1"/>
    <property type="molecule type" value="Genomic_DNA"/>
</dbReference>
<gene>
    <name evidence="6" type="ORF">Fmac_011412</name>
</gene>
<evidence type="ECO:0000313" key="7">
    <source>
        <dbReference type="Proteomes" id="UP001603857"/>
    </source>
</evidence>
<evidence type="ECO:0000256" key="2">
    <source>
        <dbReference type="ARBA" id="ARBA00004240"/>
    </source>
</evidence>
<keyword evidence="3" id="KW-0256">Endoplasmic reticulum</keyword>
<accession>A0ABD1MMC2</accession>
<sequence length="321" mass="35422">MATQQAAVFKEWLIMKSQISHLICKWARQVQYTWISSVDSKDTDPSVLVNGHFDSPLSSPGAGDCGSCVGDIYARNCKINCGLWLGSLPPSYFLFNGAEELFMLGSHGFMKTHKWRDTIGAFINVEASGTGGPGKCDFANMDPVLGLLVSMRSKAIYPMANSAAQEDVFPIIPGDTDYRIFSEDYGNIPGLDIIFLLGGYFYHTSYDTVERLIPGSIQARGENLSHSWSAALWDFIKGFLLHAIGIILAIIIPVMFSILSLLFSSQTMNCFFSQAKSRSKVEQRLFEPLGSSSELASSRYLTASGDFEVQLELKLLNMLLD</sequence>
<dbReference type="Proteomes" id="UP001603857">
    <property type="component" value="Unassembled WGS sequence"/>
</dbReference>
<evidence type="ECO:0000256" key="1">
    <source>
        <dbReference type="ARBA" id="ARBA00001947"/>
    </source>
</evidence>
<protein>
    <recommendedName>
        <fullName evidence="5">Peptidase M28 domain-containing protein</fullName>
    </recommendedName>
</protein>
<dbReference type="GO" id="GO:0005783">
    <property type="term" value="C:endoplasmic reticulum"/>
    <property type="evidence" value="ECO:0007669"/>
    <property type="project" value="UniProtKB-SubCell"/>
</dbReference>
<evidence type="ECO:0000313" key="6">
    <source>
        <dbReference type="EMBL" id="KAL2336966.1"/>
    </source>
</evidence>
<keyword evidence="4" id="KW-0812">Transmembrane</keyword>
<keyword evidence="4" id="KW-1133">Transmembrane helix</keyword>
<dbReference type="SUPFAM" id="SSF53187">
    <property type="entry name" value="Zn-dependent exopeptidases"/>
    <property type="match status" value="1"/>
</dbReference>
<dbReference type="InterPro" id="IPR045175">
    <property type="entry name" value="M28_fam"/>
</dbReference>